<name>A0ABV7TRQ6_9NEIS</name>
<dbReference type="EMBL" id="JBHRYH010000009">
    <property type="protein sequence ID" value="MFC3625415.1"/>
    <property type="molecule type" value="Genomic_DNA"/>
</dbReference>
<dbReference type="Gene3D" id="3.40.190.10">
    <property type="entry name" value="Periplasmic binding protein-like II"/>
    <property type="match status" value="2"/>
</dbReference>
<protein>
    <submittedName>
        <fullName evidence="3">Substrate-binding periplasmic protein</fullName>
    </submittedName>
</protein>
<feature type="signal peptide" evidence="1">
    <location>
        <begin position="1"/>
        <end position="24"/>
    </location>
</feature>
<feature type="domain" description="Solute-binding protein family 3/N-terminal" evidence="2">
    <location>
        <begin position="24"/>
        <end position="246"/>
    </location>
</feature>
<accession>A0ABV7TRQ6</accession>
<gene>
    <name evidence="3" type="ORF">ACFOKJ_04530</name>
</gene>
<evidence type="ECO:0000259" key="2">
    <source>
        <dbReference type="SMART" id="SM00062"/>
    </source>
</evidence>
<proteinExistence type="predicted"/>
<dbReference type="Proteomes" id="UP001595636">
    <property type="component" value="Unassembled WGS sequence"/>
</dbReference>
<evidence type="ECO:0000256" key="1">
    <source>
        <dbReference type="SAM" id="SignalP"/>
    </source>
</evidence>
<dbReference type="SMART" id="SM00062">
    <property type="entry name" value="PBPb"/>
    <property type="match status" value="1"/>
</dbReference>
<evidence type="ECO:0000313" key="3">
    <source>
        <dbReference type="EMBL" id="MFC3625415.1"/>
    </source>
</evidence>
<reference evidence="4" key="1">
    <citation type="journal article" date="2019" name="Int. J. Syst. Evol. Microbiol.">
        <title>The Global Catalogue of Microorganisms (GCM) 10K type strain sequencing project: providing services to taxonomists for standard genome sequencing and annotation.</title>
        <authorList>
            <consortium name="The Broad Institute Genomics Platform"/>
            <consortium name="The Broad Institute Genome Sequencing Center for Infectious Disease"/>
            <person name="Wu L."/>
            <person name="Ma J."/>
        </authorList>
    </citation>
    <scope>NUCLEOTIDE SEQUENCE [LARGE SCALE GENOMIC DNA]</scope>
    <source>
        <strain evidence="4">KCTC 42195</strain>
    </source>
</reference>
<dbReference type="SUPFAM" id="SSF53850">
    <property type="entry name" value="Periplasmic binding protein-like II"/>
    <property type="match status" value="1"/>
</dbReference>
<evidence type="ECO:0000313" key="4">
    <source>
        <dbReference type="Proteomes" id="UP001595636"/>
    </source>
</evidence>
<dbReference type="PANTHER" id="PTHR38834:SF3">
    <property type="entry name" value="SOLUTE-BINDING PROTEIN FAMILY 3_N-TERMINAL DOMAIN-CONTAINING PROTEIN"/>
    <property type="match status" value="1"/>
</dbReference>
<dbReference type="RefSeq" id="WP_390276934.1">
    <property type="nucleotide sequence ID" value="NZ_JBHRYH010000009.1"/>
</dbReference>
<dbReference type="InterPro" id="IPR001638">
    <property type="entry name" value="Solute-binding_3/MltF_N"/>
</dbReference>
<dbReference type="Pfam" id="PF00497">
    <property type="entry name" value="SBP_bac_3"/>
    <property type="match status" value="1"/>
</dbReference>
<dbReference type="PANTHER" id="PTHR38834">
    <property type="entry name" value="PERIPLASMIC SUBSTRATE BINDING PROTEIN FAMILY 3"/>
    <property type="match status" value="1"/>
</dbReference>
<comment type="caution">
    <text evidence="3">The sequence shown here is derived from an EMBL/GenBank/DDBJ whole genome shotgun (WGS) entry which is preliminary data.</text>
</comment>
<keyword evidence="1" id="KW-0732">Signal</keyword>
<feature type="chain" id="PRO_5046084516" evidence="1">
    <location>
        <begin position="25"/>
        <end position="259"/>
    </location>
</feature>
<sequence length="259" mass="28460">MNITRPLLLCGLLALLGQALPSPALTLLTEDWPPVTFQNDKGLPDGMAVEVVRAIQTRIGDNSQIQVQPWVRAYNSLLGDGDVMLFTVGRNAERERLMTLLGPILVSSTDIVALSKHAASLRKLPPAELRRLPVAAYRGSIFATSAKAAGFQVADTNDPAQSARLLLAGRVKLWVDGNVVMGRILREKGVNPNAVEKILTLDKLDLYLAFSPRVARQTILQWEAGLRAIKQDGTFSAIHRRWFPQEQPPPQVELLGIQH</sequence>
<organism evidence="3 4">
    <name type="scientific">Vogesella amnigena</name>
    <dbReference type="NCBI Taxonomy" id="1507449"/>
    <lineage>
        <taxon>Bacteria</taxon>
        <taxon>Pseudomonadati</taxon>
        <taxon>Pseudomonadota</taxon>
        <taxon>Betaproteobacteria</taxon>
        <taxon>Neisseriales</taxon>
        <taxon>Chromobacteriaceae</taxon>
        <taxon>Vogesella</taxon>
    </lineage>
</organism>
<keyword evidence="4" id="KW-1185">Reference proteome</keyword>